<dbReference type="InterPro" id="IPR015942">
    <property type="entry name" value="Asp/Glu/hydantoin_racemase"/>
</dbReference>
<dbReference type="AlphaFoldDB" id="A0A1L3STV4"/>
<organism evidence="7 8">
    <name type="scientific">Aquibium oceanicum</name>
    <dbReference type="NCBI Taxonomy" id="1670800"/>
    <lineage>
        <taxon>Bacteria</taxon>
        <taxon>Pseudomonadati</taxon>
        <taxon>Pseudomonadota</taxon>
        <taxon>Alphaproteobacteria</taxon>
        <taxon>Hyphomicrobiales</taxon>
        <taxon>Phyllobacteriaceae</taxon>
        <taxon>Aquibium</taxon>
    </lineage>
</organism>
<evidence type="ECO:0000256" key="1">
    <source>
        <dbReference type="ARBA" id="ARBA00038414"/>
    </source>
</evidence>
<dbReference type="KEGG" id="meso:BSQ44_16885"/>
<evidence type="ECO:0000313" key="7">
    <source>
        <dbReference type="EMBL" id="APH72857.1"/>
    </source>
</evidence>
<comment type="catalytic activity">
    <reaction evidence="5">
        <text>D-5-benzylhydantoin = L-5-benzylhydantoin</text>
        <dbReference type="Rhea" id="RHEA:83991"/>
        <dbReference type="ChEBI" id="CHEBI:176864"/>
        <dbReference type="ChEBI" id="CHEBI:233540"/>
    </reaction>
</comment>
<accession>A0A1L3STV4</accession>
<dbReference type="STRING" id="1670800.BSQ44_16885"/>
<evidence type="ECO:0000256" key="3">
    <source>
        <dbReference type="ARBA" id="ARBA00066406"/>
    </source>
</evidence>
<dbReference type="Proteomes" id="UP000182840">
    <property type="component" value="Chromosome"/>
</dbReference>
<reference evidence="8" key="1">
    <citation type="submission" date="2016-11" db="EMBL/GenBank/DDBJ databases">
        <title>Mesorhizobium oceanicum sp. nov., isolated from deep seawater in South China Sea.</title>
        <authorList>
            <person name="Fu G.-Y."/>
        </authorList>
    </citation>
    <scope>NUCLEOTIDE SEQUENCE [LARGE SCALE GENOMIC DNA]</scope>
    <source>
        <strain evidence="8">B7</strain>
    </source>
</reference>
<dbReference type="InterPro" id="IPR053714">
    <property type="entry name" value="Iso_Racemase_Enz_sf"/>
</dbReference>
<dbReference type="EC" id="5.1.99.5" evidence="3"/>
<dbReference type="PANTHER" id="PTHR28047:SF5">
    <property type="entry name" value="PROTEIN DCG1"/>
    <property type="match status" value="1"/>
</dbReference>
<dbReference type="Gene3D" id="3.40.50.12500">
    <property type="match status" value="1"/>
</dbReference>
<dbReference type="PANTHER" id="PTHR28047">
    <property type="entry name" value="PROTEIN DCG1"/>
    <property type="match status" value="1"/>
</dbReference>
<comment type="catalytic activity">
    <reaction evidence="2">
        <text>a D-5-monosubstituted hydantoin = a L-5-monosubstituted hydantoin</text>
        <dbReference type="Rhea" id="RHEA:46624"/>
        <dbReference type="ChEBI" id="CHEBI:86339"/>
        <dbReference type="ChEBI" id="CHEBI:86340"/>
        <dbReference type="EC" id="5.1.99.5"/>
    </reaction>
</comment>
<evidence type="ECO:0000313" key="8">
    <source>
        <dbReference type="Proteomes" id="UP000182840"/>
    </source>
</evidence>
<dbReference type="FunFam" id="3.40.50.12500:FF:000001">
    <property type="entry name" value="Putative hydantoin racemase"/>
    <property type="match status" value="1"/>
</dbReference>
<evidence type="ECO:0000256" key="4">
    <source>
        <dbReference type="ARBA" id="ARBA00067972"/>
    </source>
</evidence>
<evidence type="ECO:0000256" key="5">
    <source>
        <dbReference type="ARBA" id="ARBA00093199"/>
    </source>
</evidence>
<dbReference type="Pfam" id="PF01177">
    <property type="entry name" value="Asp_Glu_race"/>
    <property type="match status" value="1"/>
</dbReference>
<dbReference type="InterPro" id="IPR052186">
    <property type="entry name" value="Hydantoin_racemase-like"/>
</dbReference>
<dbReference type="RefSeq" id="WP_072606262.1">
    <property type="nucleotide sequence ID" value="NZ_CP018171.1"/>
</dbReference>
<evidence type="ECO:0000256" key="6">
    <source>
        <dbReference type="ARBA" id="ARBA00093234"/>
    </source>
</evidence>
<dbReference type="OrthoDB" id="9791723at2"/>
<gene>
    <name evidence="7" type="ORF">BSQ44_16885</name>
</gene>
<keyword evidence="8" id="KW-1185">Reference proteome</keyword>
<dbReference type="EMBL" id="CP018171">
    <property type="protein sequence ID" value="APH72857.1"/>
    <property type="molecule type" value="Genomic_DNA"/>
</dbReference>
<sequence>MRILVVNPNTTASMTQTIAAAARAAAGPQTTIEAVTSCTGPASIEGYFDEALSVPGLLDLIREGERAGCDAAVIACFDDTGLDAARAMAAIPVLGICESALSLAACIAKRIAIVTTDERARIPIEELAIRYGMGSRVRVRVAGIPVLALEDPTSGASGRLRDEIRYALDHDHVEAIVLGCAGMADLAHRLQGEFGVPVIDGVGAAVKQAEALVALGLATSKRGAYAAPAPKRFSGTMAPFSTLAAEAV</sequence>
<dbReference type="GO" id="GO:0036348">
    <property type="term" value="F:hydantoin racemase activity"/>
    <property type="evidence" value="ECO:0007669"/>
    <property type="project" value="UniProtKB-EC"/>
</dbReference>
<evidence type="ECO:0000256" key="2">
    <source>
        <dbReference type="ARBA" id="ARBA00051635"/>
    </source>
</evidence>
<dbReference type="GO" id="GO:0047661">
    <property type="term" value="F:amino-acid racemase activity"/>
    <property type="evidence" value="ECO:0007669"/>
    <property type="project" value="InterPro"/>
</dbReference>
<comment type="similarity">
    <text evidence="1">Belongs to the HyuE racemase family.</text>
</comment>
<comment type="catalytic activity">
    <reaction evidence="6">
        <text>D-5-isobutylhydantoin = L-5-isobutylhydantoin</text>
        <dbReference type="Rhea" id="RHEA:84231"/>
        <dbReference type="ChEBI" id="CHEBI:233609"/>
        <dbReference type="ChEBI" id="CHEBI:233610"/>
    </reaction>
</comment>
<protein>
    <recommendedName>
        <fullName evidence="4">Hydantoin racemase</fullName>
        <ecNumber evidence="3">5.1.99.5</ecNumber>
    </recommendedName>
</protein>
<proteinExistence type="inferred from homology"/>
<name>A0A1L3STV4_9HYPH</name>